<dbReference type="RefSeq" id="WP_272427521.1">
    <property type="nucleotide sequence ID" value="NZ_JAGTJJ010000033.1"/>
</dbReference>
<keyword evidence="6" id="KW-0012">Acyltransferase</keyword>
<dbReference type="GO" id="GO:0004312">
    <property type="term" value="F:fatty acid synthase activity"/>
    <property type="evidence" value="ECO:0007669"/>
    <property type="project" value="TreeGrafter"/>
</dbReference>
<feature type="domain" description="Carrier" evidence="5">
    <location>
        <begin position="474"/>
        <end position="549"/>
    </location>
</feature>
<dbReference type="InterPro" id="IPR001227">
    <property type="entry name" value="Ac_transferase_dom_sf"/>
</dbReference>
<keyword evidence="7" id="KW-1185">Reference proteome</keyword>
<dbReference type="GO" id="GO:0005737">
    <property type="term" value="C:cytoplasm"/>
    <property type="evidence" value="ECO:0007669"/>
    <property type="project" value="TreeGrafter"/>
</dbReference>
<reference evidence="6 7" key="1">
    <citation type="submission" date="2021-04" db="EMBL/GenBank/DDBJ databases">
        <title>Genome analysis of Polyangium sp.</title>
        <authorList>
            <person name="Li Y."/>
            <person name="Wang J."/>
        </authorList>
    </citation>
    <scope>NUCLEOTIDE SEQUENCE [LARGE SCALE GENOMIC DNA]</scope>
    <source>
        <strain evidence="6 7">SDU14</strain>
    </source>
</reference>
<sequence length="557" mass="59476">MHPCPWTLALLSAGSASALDVSIRAFRSYLASTSPDDVRAGVGLHPVDPEFGPHRFALLFQGAEDGLAALGADRALRGSPASERTAVLMFPGLGDHYVNMGLGLYQSEPAFREVVDHAADILQPELGLDLRTVLYPEGVTPAAASPPEGTGKAPKGGIDLRSMLGRSKQKRTPADERLSETRLAQPALFVIEYALARAWQSLGLRVGAMIGYSVGEYVAACLAGVLSFEDSLTLVARRAALIDGLPRGAMLAVALPHEAVVPMLGEHLSLSAINGPELTVVAGPPEAIDALEKRIAAEETPVRRVQTTHAFHSTMMTPMIEPMTKLLAHYTLAPPRIPYISNVTGAPITAAEATDPGYFAAHMCRPVRFAEGLAALMQDPQNLYVEAGPGQTLSSLALAYPRSGAAPERVVLQSMRHVYDAQADRAVLFRALGRLWVAGVVLDRERLPPLPLRLEPEAAPAPAASARPAESGADRAAQTERELAALWAKLLSADEIGPNDHFFELGGNSLVATRLRTRIVKTFRVDLPLTAVYQAPTLREMALTIDALIERGGSEEP</sequence>
<dbReference type="GO" id="GO:0071770">
    <property type="term" value="P:DIM/DIP cell wall layer assembly"/>
    <property type="evidence" value="ECO:0007669"/>
    <property type="project" value="TreeGrafter"/>
</dbReference>
<dbReference type="PROSITE" id="PS00012">
    <property type="entry name" value="PHOSPHOPANTETHEINE"/>
    <property type="match status" value="1"/>
</dbReference>
<evidence type="ECO:0000256" key="1">
    <source>
        <dbReference type="ARBA" id="ARBA00022450"/>
    </source>
</evidence>
<dbReference type="InterPro" id="IPR006162">
    <property type="entry name" value="Ppantetheine_attach_site"/>
</dbReference>
<dbReference type="Gene3D" id="3.30.70.3290">
    <property type="match status" value="2"/>
</dbReference>
<keyword evidence="3" id="KW-0808">Transferase</keyword>
<dbReference type="InterPro" id="IPR009081">
    <property type="entry name" value="PP-bd_ACP"/>
</dbReference>
<dbReference type="InterPro" id="IPR020806">
    <property type="entry name" value="PKS_PP-bd"/>
</dbReference>
<proteinExistence type="predicted"/>
<dbReference type="Pfam" id="PF00698">
    <property type="entry name" value="Acyl_transf_1"/>
    <property type="match status" value="1"/>
</dbReference>
<dbReference type="SUPFAM" id="SSF55048">
    <property type="entry name" value="Probable ACP-binding domain of malonyl-CoA ACP transacylase"/>
    <property type="match status" value="1"/>
</dbReference>
<dbReference type="PROSITE" id="PS50075">
    <property type="entry name" value="CARRIER"/>
    <property type="match status" value="1"/>
</dbReference>
<evidence type="ECO:0000256" key="3">
    <source>
        <dbReference type="ARBA" id="ARBA00022679"/>
    </source>
</evidence>
<dbReference type="EMBL" id="JAGTJJ010000033">
    <property type="protein sequence ID" value="MDC3985910.1"/>
    <property type="molecule type" value="Genomic_DNA"/>
</dbReference>
<dbReference type="GO" id="GO:0005886">
    <property type="term" value="C:plasma membrane"/>
    <property type="evidence" value="ECO:0007669"/>
    <property type="project" value="TreeGrafter"/>
</dbReference>
<dbReference type="Gene3D" id="3.40.366.10">
    <property type="entry name" value="Malonyl-Coenzyme A Acyl Carrier Protein, domain 2"/>
    <property type="match status" value="2"/>
</dbReference>
<gene>
    <name evidence="6" type="ORF">KEG57_35845</name>
</gene>
<evidence type="ECO:0000259" key="5">
    <source>
        <dbReference type="PROSITE" id="PS50075"/>
    </source>
</evidence>
<evidence type="ECO:0000313" key="6">
    <source>
        <dbReference type="EMBL" id="MDC3985910.1"/>
    </source>
</evidence>
<keyword evidence="2" id="KW-0597">Phosphoprotein</keyword>
<dbReference type="PANTHER" id="PTHR43775">
    <property type="entry name" value="FATTY ACID SYNTHASE"/>
    <property type="match status" value="1"/>
</dbReference>
<dbReference type="InterPro" id="IPR014043">
    <property type="entry name" value="Acyl_transferase_dom"/>
</dbReference>
<dbReference type="Pfam" id="PF00550">
    <property type="entry name" value="PP-binding"/>
    <property type="match status" value="1"/>
</dbReference>
<evidence type="ECO:0000256" key="4">
    <source>
        <dbReference type="SAM" id="MobiDB-lite"/>
    </source>
</evidence>
<dbReference type="AlphaFoldDB" id="A0A9X4AX33"/>
<protein>
    <submittedName>
        <fullName evidence="6">Acyltransferase domain-containing protein</fullName>
    </submittedName>
</protein>
<dbReference type="GO" id="GO:0031177">
    <property type="term" value="F:phosphopantetheine binding"/>
    <property type="evidence" value="ECO:0007669"/>
    <property type="project" value="InterPro"/>
</dbReference>
<name>A0A9X4AX33_9BACT</name>
<dbReference type="SUPFAM" id="SSF52151">
    <property type="entry name" value="FabD/lysophospholipase-like"/>
    <property type="match status" value="1"/>
</dbReference>
<dbReference type="GO" id="GO:0006633">
    <property type="term" value="P:fatty acid biosynthetic process"/>
    <property type="evidence" value="ECO:0007669"/>
    <property type="project" value="TreeGrafter"/>
</dbReference>
<dbReference type="Gene3D" id="1.10.1200.10">
    <property type="entry name" value="ACP-like"/>
    <property type="match status" value="1"/>
</dbReference>
<evidence type="ECO:0000256" key="2">
    <source>
        <dbReference type="ARBA" id="ARBA00022553"/>
    </source>
</evidence>
<dbReference type="InterPro" id="IPR050091">
    <property type="entry name" value="PKS_NRPS_Biosynth_Enz"/>
</dbReference>
<accession>A0A9X4AX33</accession>
<dbReference type="InterPro" id="IPR016035">
    <property type="entry name" value="Acyl_Trfase/lysoPLipase"/>
</dbReference>
<dbReference type="Gene3D" id="3.30.70.250">
    <property type="entry name" value="Malonyl-CoA ACP transacylase, ACP-binding"/>
    <property type="match status" value="1"/>
</dbReference>
<keyword evidence="1" id="KW-0596">Phosphopantetheine</keyword>
<dbReference type="Proteomes" id="UP001151081">
    <property type="component" value="Unassembled WGS sequence"/>
</dbReference>
<dbReference type="InterPro" id="IPR016036">
    <property type="entry name" value="Malonyl_transacylase_ACP-bd"/>
</dbReference>
<dbReference type="SMART" id="SM00827">
    <property type="entry name" value="PKS_AT"/>
    <property type="match status" value="1"/>
</dbReference>
<dbReference type="InterPro" id="IPR036736">
    <property type="entry name" value="ACP-like_sf"/>
</dbReference>
<feature type="region of interest" description="Disordered" evidence="4">
    <location>
        <begin position="139"/>
        <end position="177"/>
    </location>
</feature>
<dbReference type="PANTHER" id="PTHR43775:SF51">
    <property type="entry name" value="INACTIVE PHENOLPHTHIOCEROL SYNTHESIS POLYKETIDE SYNTHASE TYPE I PKS1-RELATED"/>
    <property type="match status" value="1"/>
</dbReference>
<dbReference type="SMART" id="SM00823">
    <property type="entry name" value="PKS_PP"/>
    <property type="match status" value="1"/>
</dbReference>
<dbReference type="SUPFAM" id="SSF47336">
    <property type="entry name" value="ACP-like"/>
    <property type="match status" value="1"/>
</dbReference>
<evidence type="ECO:0000313" key="7">
    <source>
        <dbReference type="Proteomes" id="UP001151081"/>
    </source>
</evidence>
<comment type="caution">
    <text evidence="6">The sequence shown here is derived from an EMBL/GenBank/DDBJ whole genome shotgun (WGS) entry which is preliminary data.</text>
</comment>
<organism evidence="6 7">
    <name type="scientific">Polyangium jinanense</name>
    <dbReference type="NCBI Taxonomy" id="2829994"/>
    <lineage>
        <taxon>Bacteria</taxon>
        <taxon>Pseudomonadati</taxon>
        <taxon>Myxococcota</taxon>
        <taxon>Polyangia</taxon>
        <taxon>Polyangiales</taxon>
        <taxon>Polyangiaceae</taxon>
        <taxon>Polyangium</taxon>
    </lineage>
</organism>